<evidence type="ECO:0000313" key="2">
    <source>
        <dbReference type="Proteomes" id="UP000006038"/>
    </source>
</evidence>
<dbReference type="AlphaFoldDB" id="J3N7S6"/>
<protein>
    <submittedName>
        <fullName evidence="1">Uncharacterized protein</fullName>
    </submittedName>
</protein>
<accession>J3N7S6</accession>
<dbReference type="EnsemblPlants" id="OB11G18620.1">
    <property type="protein sequence ID" value="OB11G18620.1"/>
    <property type="gene ID" value="OB11G18620"/>
</dbReference>
<organism evidence="1">
    <name type="scientific">Oryza brachyantha</name>
    <name type="common">malo sina</name>
    <dbReference type="NCBI Taxonomy" id="4533"/>
    <lineage>
        <taxon>Eukaryota</taxon>
        <taxon>Viridiplantae</taxon>
        <taxon>Streptophyta</taxon>
        <taxon>Embryophyta</taxon>
        <taxon>Tracheophyta</taxon>
        <taxon>Spermatophyta</taxon>
        <taxon>Magnoliopsida</taxon>
        <taxon>Liliopsida</taxon>
        <taxon>Poales</taxon>
        <taxon>Poaceae</taxon>
        <taxon>BOP clade</taxon>
        <taxon>Oryzoideae</taxon>
        <taxon>Oryzeae</taxon>
        <taxon>Oryzinae</taxon>
        <taxon>Oryza</taxon>
    </lineage>
</organism>
<dbReference type="HOGENOM" id="CLU_2691666_0_0_1"/>
<dbReference type="Proteomes" id="UP000006038">
    <property type="component" value="Chromosome 11"/>
</dbReference>
<sequence length="74" mass="8963">MSLNLHIAEPKLRQLKIEVWDSYIYHQSTYMCTLVFLIEYQLDIYPCSYYEQIGLNLAMFWKPLFAICVSVHYY</sequence>
<name>J3N7S6_ORYBR</name>
<proteinExistence type="predicted"/>
<reference evidence="1" key="2">
    <citation type="submission" date="2013-04" db="UniProtKB">
        <authorList>
            <consortium name="EnsemblPlants"/>
        </authorList>
    </citation>
    <scope>IDENTIFICATION</scope>
</reference>
<keyword evidence="2" id="KW-1185">Reference proteome</keyword>
<reference evidence="1" key="1">
    <citation type="journal article" date="2013" name="Nat. Commun.">
        <title>Whole-genome sequencing of Oryza brachyantha reveals mechanisms underlying Oryza genome evolution.</title>
        <authorList>
            <person name="Chen J."/>
            <person name="Huang Q."/>
            <person name="Gao D."/>
            <person name="Wang J."/>
            <person name="Lang Y."/>
            <person name="Liu T."/>
            <person name="Li B."/>
            <person name="Bai Z."/>
            <person name="Luis Goicoechea J."/>
            <person name="Liang C."/>
            <person name="Chen C."/>
            <person name="Zhang W."/>
            <person name="Sun S."/>
            <person name="Liao Y."/>
            <person name="Zhang X."/>
            <person name="Yang L."/>
            <person name="Song C."/>
            <person name="Wang M."/>
            <person name="Shi J."/>
            <person name="Liu G."/>
            <person name="Liu J."/>
            <person name="Zhou H."/>
            <person name="Zhou W."/>
            <person name="Yu Q."/>
            <person name="An N."/>
            <person name="Chen Y."/>
            <person name="Cai Q."/>
            <person name="Wang B."/>
            <person name="Liu B."/>
            <person name="Min J."/>
            <person name="Huang Y."/>
            <person name="Wu H."/>
            <person name="Li Z."/>
            <person name="Zhang Y."/>
            <person name="Yin Y."/>
            <person name="Song W."/>
            <person name="Jiang J."/>
            <person name="Jackson S.A."/>
            <person name="Wing R.A."/>
            <person name="Wang J."/>
            <person name="Chen M."/>
        </authorList>
    </citation>
    <scope>NUCLEOTIDE SEQUENCE [LARGE SCALE GENOMIC DNA]</scope>
    <source>
        <strain evidence="1">cv. IRGC 101232</strain>
    </source>
</reference>
<evidence type="ECO:0000313" key="1">
    <source>
        <dbReference type="EnsemblPlants" id="OB11G18620.1"/>
    </source>
</evidence>
<dbReference type="Gramene" id="OB11G18620.1">
    <property type="protein sequence ID" value="OB11G18620.1"/>
    <property type="gene ID" value="OB11G18620"/>
</dbReference>